<comment type="caution">
    <text evidence="1">The sequence shown here is derived from an EMBL/GenBank/DDBJ whole genome shotgun (WGS) entry which is preliminary data.</text>
</comment>
<dbReference type="EMBL" id="JALJOQ010000090">
    <property type="protein sequence ID" value="KAK9799356.1"/>
    <property type="molecule type" value="Genomic_DNA"/>
</dbReference>
<evidence type="ECO:0000313" key="2">
    <source>
        <dbReference type="Proteomes" id="UP001465755"/>
    </source>
</evidence>
<dbReference type="AlphaFoldDB" id="A0AAW1NYE1"/>
<organism evidence="1 2">
    <name type="scientific">Symbiochloris irregularis</name>
    <dbReference type="NCBI Taxonomy" id="706552"/>
    <lineage>
        <taxon>Eukaryota</taxon>
        <taxon>Viridiplantae</taxon>
        <taxon>Chlorophyta</taxon>
        <taxon>core chlorophytes</taxon>
        <taxon>Trebouxiophyceae</taxon>
        <taxon>Trebouxiales</taxon>
        <taxon>Trebouxiaceae</taxon>
        <taxon>Symbiochloris</taxon>
    </lineage>
</organism>
<dbReference type="SUPFAM" id="SSF82171">
    <property type="entry name" value="DPP6 N-terminal domain-like"/>
    <property type="match status" value="1"/>
</dbReference>
<reference evidence="1 2" key="1">
    <citation type="journal article" date="2024" name="Nat. Commun.">
        <title>Phylogenomics reveals the evolutionary origins of lichenization in chlorophyte algae.</title>
        <authorList>
            <person name="Puginier C."/>
            <person name="Libourel C."/>
            <person name="Otte J."/>
            <person name="Skaloud P."/>
            <person name="Haon M."/>
            <person name="Grisel S."/>
            <person name="Petersen M."/>
            <person name="Berrin J.G."/>
            <person name="Delaux P.M."/>
            <person name="Dal Grande F."/>
            <person name="Keller J."/>
        </authorList>
    </citation>
    <scope>NUCLEOTIDE SEQUENCE [LARGE SCALE GENOMIC DNA]</scope>
    <source>
        <strain evidence="1 2">SAG 2036</strain>
    </source>
</reference>
<gene>
    <name evidence="1" type="ORF">WJX73_000036</name>
</gene>
<sequence>MLTTYGSLFLKLAKCLAFYFKGRSLVLAARFCSHRSVHERSMNQAPGNHVWADKQHELLQAFDEHLLEFLSARDLSVFSCCSKNLRDMLYKRAECWAAAARAFLPQSHPALEGKNRFFVQNALNRSSRATCNLSNGQIVSSITLQANYYNSASASFAPDDNLIAILSDQRLAVFSAGTGALQSLLTRRVAALRPAEDGVTLGGFELLGSSWLKCSAQLMVAVRMRYPHSVAIAFAPMSIHSIEAGPLRACTCPPMHPGGVVPWQSLKMLMASNSGLAAIQYSSLANVASSTRKECIVLANTRTGARLTAVHTVQRHVNDGMGSIVWSSDCKMVATSHCIIQVEPYLCRSLPAAATDCHHGAPMGFSHGNSLLGYTGNDGATHLVKTASGTMFQVLPRHTFRGFAPGPSKAWFLAEAAMAHPHILCTIWDWDAWQPVIVLTEGFHPVVPQPWLFDNKFVLGYSSGCLIR</sequence>
<name>A0AAW1NYE1_9CHLO</name>
<dbReference type="Proteomes" id="UP001465755">
    <property type="component" value="Unassembled WGS sequence"/>
</dbReference>
<keyword evidence="2" id="KW-1185">Reference proteome</keyword>
<proteinExistence type="predicted"/>
<evidence type="ECO:0008006" key="3">
    <source>
        <dbReference type="Google" id="ProtNLM"/>
    </source>
</evidence>
<evidence type="ECO:0000313" key="1">
    <source>
        <dbReference type="EMBL" id="KAK9799356.1"/>
    </source>
</evidence>
<protein>
    <recommendedName>
        <fullName evidence="3">F-box domain-containing protein</fullName>
    </recommendedName>
</protein>
<accession>A0AAW1NYE1</accession>